<reference evidence="5 6" key="1">
    <citation type="submission" date="2017-02" db="EMBL/GenBank/DDBJ databases">
        <title>Draft genome sequence of Moraxella lincolnii CCUG 9405T type strain.</title>
        <authorList>
            <person name="Salva-Serra F."/>
            <person name="Engstrom-Jakobsson H."/>
            <person name="Thorell K."/>
            <person name="Jaen-Luchoro D."/>
            <person name="Gonzales-Siles L."/>
            <person name="Karlsson R."/>
            <person name="Yazdan S."/>
            <person name="Boulund F."/>
            <person name="Johnning A."/>
            <person name="Engstrand L."/>
            <person name="Kristiansson E."/>
            <person name="Moore E."/>
        </authorList>
    </citation>
    <scope>NUCLEOTIDE SEQUENCE [LARGE SCALE GENOMIC DNA]</scope>
    <source>
        <strain evidence="5 6">CCUG 9405</strain>
    </source>
</reference>
<comment type="caution">
    <text evidence="5">The sequence shown here is derived from an EMBL/GenBank/DDBJ whole genome shotgun (WGS) entry which is preliminary data.</text>
</comment>
<feature type="chain" id="PRO_5013386512" description="LysM domain-containing protein" evidence="3">
    <location>
        <begin position="32"/>
        <end position="968"/>
    </location>
</feature>
<feature type="compositionally biased region" description="Low complexity" evidence="2">
    <location>
        <begin position="633"/>
        <end position="646"/>
    </location>
</feature>
<feature type="domain" description="LysM" evidence="4">
    <location>
        <begin position="655"/>
        <end position="699"/>
    </location>
</feature>
<proteinExistence type="inferred from homology"/>
<evidence type="ECO:0000313" key="5">
    <source>
        <dbReference type="EMBL" id="OOS21714.1"/>
    </source>
</evidence>
<feature type="region of interest" description="Disordered" evidence="2">
    <location>
        <begin position="838"/>
        <end position="868"/>
    </location>
</feature>
<dbReference type="OrthoDB" id="9815002at2"/>
<name>A0A1T0CHC3_9GAMM</name>
<comment type="similarity">
    <text evidence="1">Belongs to the transglycosylase Slt family.</text>
</comment>
<feature type="signal peptide" evidence="3">
    <location>
        <begin position="1"/>
        <end position="31"/>
    </location>
</feature>
<dbReference type="PROSITE" id="PS51257">
    <property type="entry name" value="PROKAR_LIPOPROTEIN"/>
    <property type="match status" value="1"/>
</dbReference>
<dbReference type="Gene3D" id="3.10.350.10">
    <property type="entry name" value="LysM domain"/>
    <property type="match status" value="7"/>
</dbReference>
<dbReference type="PROSITE" id="PS00922">
    <property type="entry name" value="TRANSGLYCOSYLASE"/>
    <property type="match status" value="1"/>
</dbReference>
<feature type="domain" description="LysM" evidence="4">
    <location>
        <begin position="583"/>
        <end position="627"/>
    </location>
</feature>
<dbReference type="SMART" id="SM00257">
    <property type="entry name" value="LysM"/>
    <property type="match status" value="8"/>
</dbReference>
<dbReference type="STRING" id="90241.B0682_03495"/>
<dbReference type="Pfam" id="PF01464">
    <property type="entry name" value="SLT"/>
    <property type="match status" value="1"/>
</dbReference>
<evidence type="ECO:0000256" key="3">
    <source>
        <dbReference type="SAM" id="SignalP"/>
    </source>
</evidence>
<dbReference type="InterPro" id="IPR000189">
    <property type="entry name" value="Transglyc_AS"/>
</dbReference>
<dbReference type="GO" id="GO:0000270">
    <property type="term" value="P:peptidoglycan metabolic process"/>
    <property type="evidence" value="ECO:0007669"/>
    <property type="project" value="InterPro"/>
</dbReference>
<dbReference type="CDD" id="cd00118">
    <property type="entry name" value="LysM"/>
    <property type="match status" value="7"/>
</dbReference>
<feature type="region of interest" description="Disordered" evidence="2">
    <location>
        <begin position="633"/>
        <end position="655"/>
    </location>
</feature>
<dbReference type="GO" id="GO:0016020">
    <property type="term" value="C:membrane"/>
    <property type="evidence" value="ECO:0007669"/>
    <property type="project" value="InterPro"/>
</dbReference>
<dbReference type="GO" id="GO:0008932">
    <property type="term" value="F:lytic endotransglycosylase activity"/>
    <property type="evidence" value="ECO:0007669"/>
    <property type="project" value="TreeGrafter"/>
</dbReference>
<evidence type="ECO:0000256" key="1">
    <source>
        <dbReference type="ARBA" id="ARBA00007734"/>
    </source>
</evidence>
<protein>
    <recommendedName>
        <fullName evidence="4">LysM domain-containing protein</fullName>
    </recommendedName>
</protein>
<dbReference type="Proteomes" id="UP000191094">
    <property type="component" value="Unassembled WGS sequence"/>
</dbReference>
<gene>
    <name evidence="5" type="ORF">B0682_03495</name>
</gene>
<dbReference type="SUPFAM" id="SSF53955">
    <property type="entry name" value="Lysozyme-like"/>
    <property type="match status" value="1"/>
</dbReference>
<dbReference type="PROSITE" id="PS51782">
    <property type="entry name" value="LYSM"/>
    <property type="match status" value="7"/>
</dbReference>
<dbReference type="RefSeq" id="WP_078306686.1">
    <property type="nucleotide sequence ID" value="NZ_MUYT01000004.1"/>
</dbReference>
<dbReference type="Pfam" id="PF01476">
    <property type="entry name" value="LysM"/>
    <property type="match status" value="7"/>
</dbReference>
<keyword evidence="6" id="KW-1185">Reference proteome</keyword>
<feature type="domain" description="LysM" evidence="4">
    <location>
        <begin position="870"/>
        <end position="914"/>
    </location>
</feature>
<feature type="domain" description="LysM" evidence="4">
    <location>
        <begin position="730"/>
        <end position="774"/>
    </location>
</feature>
<dbReference type="InterPro" id="IPR018392">
    <property type="entry name" value="LysM"/>
</dbReference>
<evidence type="ECO:0000313" key="6">
    <source>
        <dbReference type="Proteomes" id="UP000191094"/>
    </source>
</evidence>
<sequence>MRQPQILQPQMLAVSVSALMLVACGSTPSTSTPTSTTKPTVRPAPSHTVPTAPSQAPVIISPNTTNPNAISPNHQAEALLDEESLEELADLLEATDMKMVENKKQDIIRYGDLWDRVRAGYKLNPTPAYNPRIEAQKTWFITRQDYLNRLTARASRYLYHTTKEAERRGIPTELALLPVIESSYDPNATSNANAAGLWQFIPSTGLAYSLSQTSDYDGRRDVIESTRAAYDFLSTLYTQFGSWELALAAYNAGPGRISRAIVANQAQGLPTDFWSLRLPTETMNYVPRFLAVADIVKDPSAYHVYLPAIANQQHFREVSAGVGVNLTDVSKVTGVDYQELISLNPGLKNGVLSASAPQRIIIPNSVDYNKDKTIQTLGTSSYVASSVQPIGDVPTSGDALAAFAQRGNRPTAINPIPSTPTLSTPIPSVSAQHPTPPIHSANISHTEPPLSAQELAMISNQVRQEQLNKIITTNTSGSVELASLETQQSVLESLGQEKRLSYGTANNTANLEATRGKRSIYRVQPGDTLSNIATRAGVSWRDIAKWNQINPSDTLLAGSSLYLYDAKPISPSTPSASSATKPTSYVVQRGDTLIETANRFGLSVNQLASYNNLNTNDKLLTGQTLWLIPDKTSSTSKSKLGSLATSPSPSNMTTQNYRVRRGDSLIGLSNRYNVPVSTLATLNGISETDGLLYDTIIKLPANINVNINARSDNSSTTSTALASTDDNVSSSYKVQSGDTLIGIANKLGVKAEDIAAINRFNANHLVQRGQTIKVPASQQAVDRKLNNESILHKIQSGDTLIGLANRYDVSVSDLASANGLSTTSTLIRGKTLTIPAADGGTSSGKLGSSSTSSGRSVKTNTASTPTSATETYAVKRGDNLISVARLFETSTQNLAALNGIASNARLQVGQKLIVPMATLSYKVKSGDNLISLANKYGISPSELAKMNGLDNNAMLVIGQILTVPNPNK</sequence>
<feature type="compositionally biased region" description="Low complexity" evidence="2">
    <location>
        <begin position="26"/>
        <end position="40"/>
    </location>
</feature>
<feature type="compositionally biased region" description="Low complexity" evidence="2">
    <location>
        <begin position="839"/>
        <end position="856"/>
    </location>
</feature>
<feature type="region of interest" description="Disordered" evidence="2">
    <location>
        <begin position="26"/>
        <end position="56"/>
    </location>
</feature>
<evidence type="ECO:0000259" key="4">
    <source>
        <dbReference type="PROSITE" id="PS51782"/>
    </source>
</evidence>
<dbReference type="EMBL" id="MUYT01000004">
    <property type="protein sequence ID" value="OOS21714.1"/>
    <property type="molecule type" value="Genomic_DNA"/>
</dbReference>
<feature type="domain" description="LysM" evidence="4">
    <location>
        <begin position="519"/>
        <end position="563"/>
    </location>
</feature>
<dbReference type="AlphaFoldDB" id="A0A1T0CHC3"/>
<dbReference type="InterPro" id="IPR008258">
    <property type="entry name" value="Transglycosylase_SLT_dom_1"/>
</dbReference>
<evidence type="ECO:0000256" key="2">
    <source>
        <dbReference type="SAM" id="MobiDB-lite"/>
    </source>
</evidence>
<feature type="domain" description="LysM" evidence="4">
    <location>
        <begin position="790"/>
        <end position="834"/>
    </location>
</feature>
<accession>A0A1T0CHC3</accession>
<dbReference type="PANTHER" id="PTHR33734:SF22">
    <property type="entry name" value="MEMBRANE-BOUND LYTIC MUREIN TRANSGLYCOSYLASE D"/>
    <property type="match status" value="1"/>
</dbReference>
<dbReference type="SUPFAM" id="SSF54106">
    <property type="entry name" value="LysM domain"/>
    <property type="match status" value="7"/>
</dbReference>
<organism evidence="5 6">
    <name type="scientific">Lwoffella lincolnii</name>
    <dbReference type="NCBI Taxonomy" id="90241"/>
    <lineage>
        <taxon>Bacteria</taxon>
        <taxon>Pseudomonadati</taxon>
        <taxon>Pseudomonadota</taxon>
        <taxon>Gammaproteobacteria</taxon>
        <taxon>Moraxellales</taxon>
        <taxon>Moraxellaceae</taxon>
        <taxon>Lwoffella</taxon>
    </lineage>
</organism>
<dbReference type="CDD" id="cd16894">
    <property type="entry name" value="MltD-like"/>
    <property type="match status" value="1"/>
</dbReference>
<keyword evidence="3" id="KW-0732">Signal</keyword>
<feature type="compositionally biased region" description="Polar residues" evidence="2">
    <location>
        <begin position="857"/>
        <end position="868"/>
    </location>
</feature>
<feature type="domain" description="LysM" evidence="4">
    <location>
        <begin position="919"/>
        <end position="963"/>
    </location>
</feature>
<dbReference type="InterPro" id="IPR036779">
    <property type="entry name" value="LysM_dom_sf"/>
</dbReference>
<dbReference type="Gene3D" id="1.10.530.10">
    <property type="match status" value="1"/>
</dbReference>
<dbReference type="PANTHER" id="PTHR33734">
    <property type="entry name" value="LYSM DOMAIN-CONTAINING GPI-ANCHORED PROTEIN 2"/>
    <property type="match status" value="1"/>
</dbReference>
<dbReference type="InterPro" id="IPR023346">
    <property type="entry name" value="Lysozyme-like_dom_sf"/>
</dbReference>